<dbReference type="InterPro" id="IPR023606">
    <property type="entry name" value="CoA-Trfase_III_dom_1_sf"/>
</dbReference>
<accession>A0ABS9UHK4</accession>
<name>A0ABS9UHK4_9BACL</name>
<organism evidence="1 2">
    <name type="scientific">Solibacillus palustris</name>
    <dbReference type="NCBI Taxonomy" id="2908203"/>
    <lineage>
        <taxon>Bacteria</taxon>
        <taxon>Bacillati</taxon>
        <taxon>Bacillota</taxon>
        <taxon>Bacilli</taxon>
        <taxon>Bacillales</taxon>
        <taxon>Caryophanaceae</taxon>
        <taxon>Solibacillus</taxon>
    </lineage>
</organism>
<comment type="caution">
    <text evidence="1">The sequence shown here is derived from an EMBL/GenBank/DDBJ whole genome shotgun (WGS) entry which is preliminary data.</text>
</comment>
<dbReference type="Proteomes" id="UP001316087">
    <property type="component" value="Unassembled WGS sequence"/>
</dbReference>
<protein>
    <submittedName>
        <fullName evidence="1">CoA transferase</fullName>
    </submittedName>
</protein>
<dbReference type="InterPro" id="IPR050509">
    <property type="entry name" value="CoA-transferase_III"/>
</dbReference>
<sequence>MTILNGLKILDFSSLLPGPLATMMFADLGAEVIHIESERRVDLMRIMPPYDDDRESYIHQHLNRSKKSLQINLKTDAGVDIIKKLVQDYDIVIEGFRPGVMKRLGIDYETLSELNPRLIYCSITGYGQTGPYATRPGHDNNYLSIGGVLNHSRLKDKKTSRNGHSNCRHRWGDNACSSRHFGSRASP</sequence>
<evidence type="ECO:0000313" key="1">
    <source>
        <dbReference type="EMBL" id="MCH7323821.1"/>
    </source>
</evidence>
<keyword evidence="1" id="KW-0808">Transferase</keyword>
<dbReference type="PANTHER" id="PTHR48228:SF5">
    <property type="entry name" value="ALPHA-METHYLACYL-COA RACEMASE"/>
    <property type="match status" value="1"/>
</dbReference>
<dbReference type="InterPro" id="IPR003673">
    <property type="entry name" value="CoA-Trfase_fam_III"/>
</dbReference>
<keyword evidence="2" id="KW-1185">Reference proteome</keyword>
<proteinExistence type="predicted"/>
<dbReference type="SUPFAM" id="SSF89796">
    <property type="entry name" value="CoA-transferase family III (CaiB/BaiF)"/>
    <property type="match status" value="1"/>
</dbReference>
<gene>
    <name evidence="1" type="ORF">LZ480_18280</name>
</gene>
<dbReference type="Gene3D" id="3.40.50.10540">
    <property type="entry name" value="Crotonobetainyl-coa:carnitine coa-transferase, domain 1"/>
    <property type="match status" value="1"/>
</dbReference>
<dbReference type="GO" id="GO:0016740">
    <property type="term" value="F:transferase activity"/>
    <property type="evidence" value="ECO:0007669"/>
    <property type="project" value="UniProtKB-KW"/>
</dbReference>
<reference evidence="1 2" key="1">
    <citation type="submission" date="2022-03" db="EMBL/GenBank/DDBJ databases">
        <authorList>
            <person name="Jo J.-H."/>
            <person name="Im W.-T."/>
        </authorList>
    </citation>
    <scope>NUCLEOTIDE SEQUENCE [LARGE SCALE GENOMIC DNA]</scope>
    <source>
        <strain evidence="1 2">MA9</strain>
    </source>
</reference>
<dbReference type="Pfam" id="PF02515">
    <property type="entry name" value="CoA_transf_3"/>
    <property type="match status" value="1"/>
</dbReference>
<dbReference type="PANTHER" id="PTHR48228">
    <property type="entry name" value="SUCCINYL-COA--D-CITRAMALATE COA-TRANSFERASE"/>
    <property type="match status" value="1"/>
</dbReference>
<dbReference type="EMBL" id="JAKZFC010000010">
    <property type="protein sequence ID" value="MCH7323821.1"/>
    <property type="molecule type" value="Genomic_DNA"/>
</dbReference>
<evidence type="ECO:0000313" key="2">
    <source>
        <dbReference type="Proteomes" id="UP001316087"/>
    </source>
</evidence>